<name>A0A8S1TJW8_PAROT</name>
<gene>
    <name evidence="1" type="ORF">POCTA_138.1.T0260093</name>
</gene>
<reference evidence="1" key="1">
    <citation type="submission" date="2021-01" db="EMBL/GenBank/DDBJ databases">
        <authorList>
            <consortium name="Genoscope - CEA"/>
            <person name="William W."/>
        </authorList>
    </citation>
    <scope>NUCLEOTIDE SEQUENCE</scope>
</reference>
<evidence type="ECO:0000313" key="1">
    <source>
        <dbReference type="EMBL" id="CAD8152128.1"/>
    </source>
</evidence>
<protein>
    <submittedName>
        <fullName evidence="1">Uncharacterized protein</fullName>
    </submittedName>
</protein>
<keyword evidence="2" id="KW-1185">Reference proteome</keyword>
<comment type="caution">
    <text evidence="1">The sequence shown here is derived from an EMBL/GenBank/DDBJ whole genome shotgun (WGS) entry which is preliminary data.</text>
</comment>
<dbReference type="Proteomes" id="UP000683925">
    <property type="component" value="Unassembled WGS sequence"/>
</dbReference>
<dbReference type="EMBL" id="CAJJDP010000026">
    <property type="protein sequence ID" value="CAD8152128.1"/>
    <property type="molecule type" value="Genomic_DNA"/>
</dbReference>
<proteinExistence type="predicted"/>
<dbReference type="AlphaFoldDB" id="A0A8S1TJW8"/>
<organism evidence="1 2">
    <name type="scientific">Paramecium octaurelia</name>
    <dbReference type="NCBI Taxonomy" id="43137"/>
    <lineage>
        <taxon>Eukaryota</taxon>
        <taxon>Sar</taxon>
        <taxon>Alveolata</taxon>
        <taxon>Ciliophora</taxon>
        <taxon>Intramacronucleata</taxon>
        <taxon>Oligohymenophorea</taxon>
        <taxon>Peniculida</taxon>
        <taxon>Parameciidae</taxon>
        <taxon>Paramecium</taxon>
    </lineage>
</organism>
<evidence type="ECO:0000313" key="2">
    <source>
        <dbReference type="Proteomes" id="UP000683925"/>
    </source>
</evidence>
<sequence>MIFLIVDCHSLKLNLLRNDICFLNVILNKLLDLPRAQNYIDIFIILLSNGYNLIRDIFAEEHKFTIQELLKMANQKEIPLKEFKLVEHYKLNSQIFKTNLQTIFSIVIDDLQNTFNKQIIIEERSILEPKLLTQIDEESQICFTENYNEISQEYSKTHRDDIKTEEAPLVNHESKQVQKVPLAKLLSFDKITSLSVANSPRHSRENSLTTHTFRQSNKPIQQLMLNSNNGSKKQTVTQLAKNKSLELKSIAETLIAQSKISPKGNQTMIFNNLMSKMNNLKENTLKP</sequence>
<accession>A0A8S1TJW8</accession>